<dbReference type="Proteomes" id="UP000323142">
    <property type="component" value="Unassembled WGS sequence"/>
</dbReference>
<evidence type="ECO:0000256" key="6">
    <source>
        <dbReference type="ARBA" id="ARBA00023136"/>
    </source>
</evidence>
<keyword evidence="3" id="KW-0679">Respiratory chain</keyword>
<keyword evidence="5" id="KW-0249">Electron transport</keyword>
<name>A0A5B2VHW5_9HYPH</name>
<keyword evidence="4" id="KW-0809">Transit peptide</keyword>
<keyword evidence="8" id="KW-1185">Reference proteome</keyword>
<keyword evidence="6" id="KW-0472">Membrane</keyword>
<evidence type="ECO:0000256" key="4">
    <source>
        <dbReference type="ARBA" id="ARBA00022946"/>
    </source>
</evidence>
<dbReference type="GO" id="GO:0022900">
    <property type="term" value="P:electron transport chain"/>
    <property type="evidence" value="ECO:0007669"/>
    <property type="project" value="InterPro"/>
</dbReference>
<evidence type="ECO:0000256" key="1">
    <source>
        <dbReference type="ARBA" id="ARBA00004370"/>
    </source>
</evidence>
<accession>A0A5B2VHW5</accession>
<dbReference type="PANTHER" id="PTHR12219:SF8">
    <property type="entry name" value="NADH DEHYDROGENASE [UBIQUINONE] IRON-SULFUR PROTEIN 4, MITOCHONDRIAL"/>
    <property type="match status" value="1"/>
</dbReference>
<dbReference type="InterPro" id="IPR038532">
    <property type="entry name" value="NDUFS4-like_sf"/>
</dbReference>
<reference evidence="7 8" key="2">
    <citation type="submission" date="2019-09" db="EMBL/GenBank/DDBJ databases">
        <authorList>
            <person name="Jin C."/>
        </authorList>
    </citation>
    <scope>NUCLEOTIDE SEQUENCE [LARGE SCALE GENOMIC DNA]</scope>
    <source>
        <strain evidence="7 8">BN140002</strain>
    </source>
</reference>
<evidence type="ECO:0000313" key="8">
    <source>
        <dbReference type="Proteomes" id="UP000323142"/>
    </source>
</evidence>
<evidence type="ECO:0000256" key="5">
    <source>
        <dbReference type="ARBA" id="ARBA00022982"/>
    </source>
</evidence>
<dbReference type="GO" id="GO:0016020">
    <property type="term" value="C:membrane"/>
    <property type="evidence" value="ECO:0007669"/>
    <property type="project" value="UniProtKB-SubCell"/>
</dbReference>
<dbReference type="Pfam" id="PF04800">
    <property type="entry name" value="NDUS4"/>
    <property type="match status" value="1"/>
</dbReference>
<sequence length="101" mass="11673">MTARIFKPSKGATMSGTARTKQWMLVFDHDGSRHVEPLMGWTSTSDTKQQLRLAFDSKEEAIAYCSRNGIPFRVDEPREATRKTIAYADNFKYNRTMPWTH</sequence>
<organism evidence="7 8">
    <name type="scientific">Salinarimonas soli</name>
    <dbReference type="NCBI Taxonomy" id="1638099"/>
    <lineage>
        <taxon>Bacteria</taxon>
        <taxon>Pseudomonadati</taxon>
        <taxon>Pseudomonadota</taxon>
        <taxon>Alphaproteobacteria</taxon>
        <taxon>Hyphomicrobiales</taxon>
        <taxon>Salinarimonadaceae</taxon>
        <taxon>Salinarimonas</taxon>
    </lineage>
</organism>
<dbReference type="EMBL" id="VUOA01000018">
    <property type="protein sequence ID" value="KAA2237787.1"/>
    <property type="molecule type" value="Genomic_DNA"/>
</dbReference>
<keyword evidence="2" id="KW-0813">Transport</keyword>
<evidence type="ECO:0000313" key="7">
    <source>
        <dbReference type="EMBL" id="KAA2237787.1"/>
    </source>
</evidence>
<reference evidence="7 8" key="1">
    <citation type="submission" date="2019-09" db="EMBL/GenBank/DDBJ databases">
        <title>Salinarimonas rosea gen. nov., sp. nov., a new member of the a-2 subgroup of the Proteobacteria.</title>
        <authorList>
            <person name="Liu J."/>
        </authorList>
    </citation>
    <scope>NUCLEOTIDE SEQUENCE [LARGE SCALE GENOMIC DNA]</scope>
    <source>
        <strain evidence="7 8">BN140002</strain>
    </source>
</reference>
<dbReference type="Gene3D" id="3.30.160.190">
    <property type="entry name" value="atu1810 like domain"/>
    <property type="match status" value="1"/>
</dbReference>
<dbReference type="OrthoDB" id="9799572at2"/>
<evidence type="ECO:0000256" key="3">
    <source>
        <dbReference type="ARBA" id="ARBA00022660"/>
    </source>
</evidence>
<comment type="subcellular location">
    <subcellularLocation>
        <location evidence="1">Membrane</location>
    </subcellularLocation>
</comment>
<dbReference type="PANTHER" id="PTHR12219">
    <property type="entry name" value="NADH-UBIQUINONE OXIDOREDUCTASE"/>
    <property type="match status" value="1"/>
</dbReference>
<proteinExistence type="predicted"/>
<comment type="caution">
    <text evidence="7">The sequence shown here is derived from an EMBL/GenBank/DDBJ whole genome shotgun (WGS) entry which is preliminary data.</text>
</comment>
<evidence type="ECO:0000256" key="2">
    <source>
        <dbReference type="ARBA" id="ARBA00022448"/>
    </source>
</evidence>
<gene>
    <name evidence="7" type="ORF">F0L46_08935</name>
</gene>
<dbReference type="InterPro" id="IPR006885">
    <property type="entry name" value="NADH_UbQ_FeS_4_mit-like"/>
</dbReference>
<protein>
    <submittedName>
        <fullName evidence="7">ETC complex I subunit</fullName>
    </submittedName>
</protein>
<dbReference type="AlphaFoldDB" id="A0A5B2VHW5"/>
<dbReference type="RefSeq" id="WP_149816777.1">
    <property type="nucleotide sequence ID" value="NZ_VUOA01000018.1"/>
</dbReference>